<dbReference type="Gene3D" id="1.10.3470.10">
    <property type="entry name" value="ABC transporter involved in vitamin B12 uptake, BtuC"/>
    <property type="match status" value="1"/>
</dbReference>
<evidence type="ECO:0000256" key="5">
    <source>
        <dbReference type="ARBA" id="ARBA00022692"/>
    </source>
</evidence>
<dbReference type="GO" id="GO:0022857">
    <property type="term" value="F:transmembrane transporter activity"/>
    <property type="evidence" value="ECO:0007669"/>
    <property type="project" value="InterPro"/>
</dbReference>
<evidence type="ECO:0000313" key="9">
    <source>
        <dbReference type="EMBL" id="KFB07639.1"/>
    </source>
</evidence>
<dbReference type="SUPFAM" id="SSF81345">
    <property type="entry name" value="ABC transporter involved in vitamin B12 uptake, BtuC"/>
    <property type="match status" value="1"/>
</dbReference>
<comment type="subcellular location">
    <subcellularLocation>
        <location evidence="1">Cell membrane</location>
        <topology evidence="1">Multi-pass membrane protein</topology>
    </subcellularLocation>
</comment>
<dbReference type="AlphaFoldDB" id="A0A084U3V3"/>
<keyword evidence="3" id="KW-0813">Transport</keyword>
<feature type="transmembrane region" description="Helical" evidence="8">
    <location>
        <begin position="28"/>
        <end position="51"/>
    </location>
</feature>
<feature type="transmembrane region" description="Helical" evidence="8">
    <location>
        <begin position="156"/>
        <end position="178"/>
    </location>
</feature>
<dbReference type="GO" id="GO:0005886">
    <property type="term" value="C:plasma membrane"/>
    <property type="evidence" value="ECO:0007669"/>
    <property type="project" value="UniProtKB-SubCell"/>
</dbReference>
<dbReference type="InterPro" id="IPR000522">
    <property type="entry name" value="ABC_transptr_permease_BtuC"/>
</dbReference>
<evidence type="ECO:0000256" key="4">
    <source>
        <dbReference type="ARBA" id="ARBA00022475"/>
    </source>
</evidence>
<dbReference type="PANTHER" id="PTHR30472">
    <property type="entry name" value="FERRIC ENTEROBACTIN TRANSPORT SYSTEM PERMEASE PROTEIN"/>
    <property type="match status" value="1"/>
</dbReference>
<dbReference type="GO" id="GO:0033214">
    <property type="term" value="P:siderophore-iron import into cell"/>
    <property type="evidence" value="ECO:0007669"/>
    <property type="project" value="TreeGrafter"/>
</dbReference>
<feature type="transmembrane region" description="Helical" evidence="8">
    <location>
        <begin position="257"/>
        <end position="277"/>
    </location>
</feature>
<evidence type="ECO:0000256" key="3">
    <source>
        <dbReference type="ARBA" id="ARBA00022448"/>
    </source>
</evidence>
<feature type="transmembrane region" description="Helical" evidence="8">
    <location>
        <begin position="289"/>
        <end position="310"/>
    </location>
</feature>
<evidence type="ECO:0000313" key="10">
    <source>
        <dbReference type="Proteomes" id="UP000028523"/>
    </source>
</evidence>
<comment type="caution">
    <text evidence="9">The sequence shown here is derived from an EMBL/GenBank/DDBJ whole genome shotgun (WGS) entry which is preliminary data.</text>
</comment>
<evidence type="ECO:0000256" key="8">
    <source>
        <dbReference type="SAM" id="Phobius"/>
    </source>
</evidence>
<evidence type="ECO:0000256" key="6">
    <source>
        <dbReference type="ARBA" id="ARBA00022989"/>
    </source>
</evidence>
<keyword evidence="6 8" id="KW-1133">Transmembrane helix</keyword>
<dbReference type="CDD" id="cd06550">
    <property type="entry name" value="TM_ABC_iron-siderophores_like"/>
    <property type="match status" value="1"/>
</dbReference>
<keyword evidence="7 8" id="KW-0472">Membrane</keyword>
<feature type="transmembrane region" description="Helical" evidence="8">
    <location>
        <begin position="126"/>
        <end position="144"/>
    </location>
</feature>
<feature type="transmembrane region" description="Helical" evidence="8">
    <location>
        <begin position="101"/>
        <end position="120"/>
    </location>
</feature>
<dbReference type="Proteomes" id="UP000028523">
    <property type="component" value="Unassembled WGS sequence"/>
</dbReference>
<evidence type="ECO:0000256" key="7">
    <source>
        <dbReference type="ARBA" id="ARBA00023136"/>
    </source>
</evidence>
<evidence type="ECO:0000256" key="2">
    <source>
        <dbReference type="ARBA" id="ARBA00007935"/>
    </source>
</evidence>
<gene>
    <name evidence="9" type="ORF">P271_488</name>
</gene>
<dbReference type="GeneID" id="96866510"/>
<proteinExistence type="inferred from homology"/>
<dbReference type="PANTHER" id="PTHR30472:SF25">
    <property type="entry name" value="ABC TRANSPORTER PERMEASE PROTEIN MJ0876-RELATED"/>
    <property type="match status" value="1"/>
</dbReference>
<accession>A0A084U3V3</accession>
<name>A0A084U3V3_MALIO</name>
<sequence>MNRLIYKIEQSKFIKWNKKIRKTNKYKVIAIAIIFLIFVSIFIGLLCSYPYSSNTNIFNDPYKVIDKNLLPLLVGFLSGFSLSVAGCAMQGVSRNSLAGPTTLGFIPIATLGIFVVEVANLTKYTYLFYLFAFLFSLIALFVNFISIKYDKDSYKLVLVGLIFGAFISSLTAILQSYFSLSFGNVNIWIGQTQINYFLGSFKYERLIYSSIITLIGFVLVITHSKKLNIIESNLTLAMSLGINVRKVYWIMGLASILLTISAVNLIGSLVIIGIVMPHLARLILGTRNYYIVTPVSGFLTGTTIMIAMYINAIYNFGLNLYAVIVALPIFVYMMFVRKK</sequence>
<keyword evidence="4" id="KW-1003">Cell membrane</keyword>
<evidence type="ECO:0000256" key="1">
    <source>
        <dbReference type="ARBA" id="ARBA00004651"/>
    </source>
</evidence>
<dbReference type="EMBL" id="AWQU01000074">
    <property type="protein sequence ID" value="KFB07639.1"/>
    <property type="molecule type" value="Genomic_DNA"/>
</dbReference>
<protein>
    <submittedName>
        <fullName evidence="9">ABC Fe3+-siderophore transporter permease subunit</fullName>
    </submittedName>
</protein>
<dbReference type="InterPro" id="IPR037294">
    <property type="entry name" value="ABC_BtuC-like"/>
</dbReference>
<keyword evidence="10" id="KW-1185">Reference proteome</keyword>
<reference evidence="9 10" key="1">
    <citation type="journal article" date="2014" name="PLoS ONE">
        <title>Reduction of Hydrogen Peroxide Accumulation and Toxicity by a Catalase from Mycoplasma iowae.</title>
        <authorList>
            <person name="Pritchard R.E."/>
            <person name="Prassinos A.J."/>
            <person name="Osborne J.D."/>
            <person name="Raviv Z."/>
            <person name="Balish M.F."/>
        </authorList>
    </citation>
    <scope>NUCLEOTIDE SEQUENCE [LARGE SCALE GENOMIC DNA]</scope>
    <source>
        <strain evidence="9 10">DK-CPA</strain>
    </source>
</reference>
<organism evidence="9 10">
    <name type="scientific">Malacoplasma iowae DK-CPA</name>
    <dbReference type="NCBI Taxonomy" id="1394179"/>
    <lineage>
        <taxon>Bacteria</taxon>
        <taxon>Bacillati</taxon>
        <taxon>Mycoplasmatota</taxon>
        <taxon>Mycoplasmoidales</taxon>
        <taxon>Mycoplasmoidaceae</taxon>
        <taxon>Malacoplasma</taxon>
    </lineage>
</organism>
<dbReference type="RefSeq" id="WP_004025274.1">
    <property type="nucleotide sequence ID" value="NZ_AWQU01000074.1"/>
</dbReference>
<comment type="similarity">
    <text evidence="2">Belongs to the binding-protein-dependent transport system permease family. FecCD subfamily.</text>
</comment>
<feature type="transmembrane region" description="Helical" evidence="8">
    <location>
        <begin position="316"/>
        <end position="335"/>
    </location>
</feature>
<feature type="transmembrane region" description="Helical" evidence="8">
    <location>
        <begin position="71"/>
        <end position="89"/>
    </location>
</feature>
<dbReference type="Pfam" id="PF01032">
    <property type="entry name" value="FecCD"/>
    <property type="match status" value="1"/>
</dbReference>
<keyword evidence="5 8" id="KW-0812">Transmembrane</keyword>
<feature type="transmembrane region" description="Helical" evidence="8">
    <location>
        <begin position="206"/>
        <end position="222"/>
    </location>
</feature>